<comment type="caution">
    <text evidence="2">The sequence shown here is derived from an EMBL/GenBank/DDBJ whole genome shotgun (WGS) entry which is preliminary data.</text>
</comment>
<sequence>MLEKYYDPVMAFVEVGTFLVWIAFAQLFYLQLRRQRRPRFIIHMEGHDCNNMRLVFTNMAGEAVYIRNVFFSVESSVSRELYNLENLHGKMLFKKEVYDEDKKEYQGTIVPGTCFKIEIGGVFYPCVSQDNKYHQQDAISIKSDDVVNIFVVFIHGPDNAFLGASRHFRFKHSSKGDFFEALSWDTTSWSTRHERNKLMKALKQERSDYPGFD</sequence>
<evidence type="ECO:0000313" key="2">
    <source>
        <dbReference type="EMBL" id="RBI67990.1"/>
    </source>
</evidence>
<keyword evidence="1" id="KW-0812">Transmembrane</keyword>
<protein>
    <submittedName>
        <fullName evidence="2">Uncharacterized protein</fullName>
    </submittedName>
</protein>
<organism evidence="2 3">
    <name type="scientific">Vreelandella sulfidaeris</name>
    <dbReference type="NCBI Taxonomy" id="115553"/>
    <lineage>
        <taxon>Bacteria</taxon>
        <taxon>Pseudomonadati</taxon>
        <taxon>Pseudomonadota</taxon>
        <taxon>Gammaproteobacteria</taxon>
        <taxon>Oceanospirillales</taxon>
        <taxon>Halomonadaceae</taxon>
        <taxon>Vreelandella</taxon>
    </lineage>
</organism>
<accession>A0A365TQM9</accession>
<reference evidence="3" key="1">
    <citation type="submission" date="2018-06" db="EMBL/GenBank/DDBJ databases">
        <title>Whole genome sequencing of four bacterial strains from South Shetland trench revealing bio-synthetic gene clusters.</title>
        <authorList>
            <person name="Abdel-Mageed W.M."/>
            <person name="Lehri B."/>
            <person name="Jarmusch S."/>
            <person name="Miranda K."/>
            <person name="Goodfellow M."/>
            <person name="Jaspars M."/>
            <person name="Karlyshev A.V."/>
        </authorList>
    </citation>
    <scope>NUCLEOTIDE SEQUENCE [LARGE SCALE GENOMIC DNA]</scope>
    <source>
        <strain evidence="3">SST4</strain>
    </source>
</reference>
<keyword evidence="1" id="KW-0472">Membrane</keyword>
<keyword evidence="1" id="KW-1133">Transmembrane helix</keyword>
<evidence type="ECO:0000256" key="1">
    <source>
        <dbReference type="SAM" id="Phobius"/>
    </source>
</evidence>
<gene>
    <name evidence="2" type="ORF">DQ400_06245</name>
</gene>
<proteinExistence type="predicted"/>
<dbReference type="EMBL" id="QNTU01000003">
    <property type="protein sequence ID" value="RBI67990.1"/>
    <property type="molecule type" value="Genomic_DNA"/>
</dbReference>
<dbReference type="OrthoDB" id="6163524at2"/>
<dbReference type="AlphaFoldDB" id="A0A365TQM9"/>
<evidence type="ECO:0000313" key="3">
    <source>
        <dbReference type="Proteomes" id="UP000252204"/>
    </source>
</evidence>
<dbReference type="Proteomes" id="UP000252204">
    <property type="component" value="Unassembled WGS sequence"/>
</dbReference>
<feature type="transmembrane region" description="Helical" evidence="1">
    <location>
        <begin position="12"/>
        <end position="30"/>
    </location>
</feature>
<keyword evidence="3" id="KW-1185">Reference proteome</keyword>
<name>A0A365TQM9_9GAMM</name>
<dbReference type="RefSeq" id="WP_113268944.1">
    <property type="nucleotide sequence ID" value="NZ_QNTU01000003.1"/>
</dbReference>